<proteinExistence type="predicted"/>
<dbReference type="STRING" id="400682.A0A1X7U8T0"/>
<reference evidence="1" key="1">
    <citation type="submission" date="2017-05" db="UniProtKB">
        <authorList>
            <consortium name="EnsemblMetazoa"/>
        </authorList>
    </citation>
    <scope>IDENTIFICATION</scope>
</reference>
<dbReference type="AlphaFoldDB" id="A0A1X7U8T0"/>
<dbReference type="EnsemblMetazoa" id="Aqu2.1.24165_001">
    <property type="protein sequence ID" value="Aqu2.1.24165_001"/>
    <property type="gene ID" value="Aqu2.1.24165"/>
</dbReference>
<sequence>MSMKHSKEWREAAEAEYASLMENNAWELVKLPERKKAISCQNSVSLSQNQYLVKLLEKYGLSEANTVATPMDYNVKLVKNDGKAHIKAVKRIFRYIKGTINLSLNYKGNDKPMFGYSDADWASDSDDRYSTSGNTFTLLQVLPMVVG</sequence>
<evidence type="ECO:0008006" key="2">
    <source>
        <dbReference type="Google" id="ProtNLM"/>
    </source>
</evidence>
<name>A0A1X7U8T0_AMPQE</name>
<protein>
    <recommendedName>
        <fullName evidence="2">Reverse transcriptase Ty1/copia-type domain-containing protein</fullName>
    </recommendedName>
</protein>
<accession>A0A1X7U8T0</accession>
<dbReference type="PANTHER" id="PTHR11439:SF463">
    <property type="entry name" value="REVERSE TRANSCRIPTASE TY1_COPIA-TYPE DOMAIN-CONTAINING PROTEIN"/>
    <property type="match status" value="1"/>
</dbReference>
<evidence type="ECO:0000313" key="1">
    <source>
        <dbReference type="EnsemblMetazoa" id="Aqu2.1.24165_001"/>
    </source>
</evidence>
<dbReference type="InParanoid" id="A0A1X7U8T0"/>
<organism evidence="1">
    <name type="scientific">Amphimedon queenslandica</name>
    <name type="common">Sponge</name>
    <dbReference type="NCBI Taxonomy" id="400682"/>
    <lineage>
        <taxon>Eukaryota</taxon>
        <taxon>Metazoa</taxon>
        <taxon>Porifera</taxon>
        <taxon>Demospongiae</taxon>
        <taxon>Heteroscleromorpha</taxon>
        <taxon>Haplosclerida</taxon>
        <taxon>Niphatidae</taxon>
        <taxon>Amphimedon</taxon>
    </lineage>
</organism>
<dbReference type="PANTHER" id="PTHR11439">
    <property type="entry name" value="GAG-POL-RELATED RETROTRANSPOSON"/>
    <property type="match status" value="1"/>
</dbReference>